<dbReference type="OrthoDB" id="961254at2"/>
<name>A0A2K8Z633_9BACT</name>
<evidence type="ECO:0000313" key="1">
    <source>
        <dbReference type="EMBL" id="AUD05342.1"/>
    </source>
</evidence>
<sequence>MNFIKIDPQNRTVSIVESDGSNESFCRLIGAQFLDVCARQDNHDALLMDDDALDSDPQPQAFEFDGFGPLHGIAIVTGCNWDGETTEPAFTVEQVVERIIWLGSIHTKPTLEWIGWK</sequence>
<dbReference type="KEGG" id="spir:CWM47_27915"/>
<accession>A0A2K8Z633</accession>
<protein>
    <recommendedName>
        <fullName evidence="3">DUF3846 domain-containing protein</fullName>
    </recommendedName>
</protein>
<dbReference type="Proteomes" id="UP000232883">
    <property type="component" value="Chromosome"/>
</dbReference>
<keyword evidence="2" id="KW-1185">Reference proteome</keyword>
<evidence type="ECO:0000313" key="2">
    <source>
        <dbReference type="Proteomes" id="UP000232883"/>
    </source>
</evidence>
<evidence type="ECO:0008006" key="3">
    <source>
        <dbReference type="Google" id="ProtNLM"/>
    </source>
</evidence>
<organism evidence="1 2">
    <name type="scientific">Spirosoma pollinicola</name>
    <dbReference type="NCBI Taxonomy" id="2057025"/>
    <lineage>
        <taxon>Bacteria</taxon>
        <taxon>Pseudomonadati</taxon>
        <taxon>Bacteroidota</taxon>
        <taxon>Cytophagia</taxon>
        <taxon>Cytophagales</taxon>
        <taxon>Cytophagaceae</taxon>
        <taxon>Spirosoma</taxon>
    </lineage>
</organism>
<reference evidence="1 2" key="1">
    <citation type="submission" date="2017-11" db="EMBL/GenBank/DDBJ databases">
        <title>Taxonomic description and genome sequences of Spirosoma HA7 sp. nov., isolated from pollen microhabitat of Corylus avellana.</title>
        <authorList>
            <person name="Ambika Manirajan B."/>
            <person name="Suarez C."/>
            <person name="Ratering S."/>
            <person name="Geissler-Plaum R."/>
            <person name="Cardinale M."/>
            <person name="Sylvia S."/>
        </authorList>
    </citation>
    <scope>NUCLEOTIDE SEQUENCE [LARGE SCALE GENOMIC DNA]</scope>
    <source>
        <strain evidence="1 2">HA7</strain>
    </source>
</reference>
<dbReference type="EMBL" id="CP025096">
    <property type="protein sequence ID" value="AUD05342.1"/>
    <property type="molecule type" value="Genomic_DNA"/>
</dbReference>
<proteinExistence type="predicted"/>
<dbReference type="AlphaFoldDB" id="A0A2K8Z633"/>
<dbReference type="RefSeq" id="WP_100991902.1">
    <property type="nucleotide sequence ID" value="NZ_CP025096.1"/>
</dbReference>
<gene>
    <name evidence="1" type="ORF">CWM47_27915</name>
</gene>